<evidence type="ECO:0000313" key="2">
    <source>
        <dbReference type="EMBL" id="WGW11930.1"/>
    </source>
</evidence>
<evidence type="ECO:0000256" key="1">
    <source>
        <dbReference type="SAM" id="Phobius"/>
    </source>
</evidence>
<evidence type="ECO:0000313" key="3">
    <source>
        <dbReference type="Proteomes" id="UP001209083"/>
    </source>
</evidence>
<dbReference type="PROSITE" id="PS51257">
    <property type="entry name" value="PROKAR_LIPOPROTEIN"/>
    <property type="match status" value="1"/>
</dbReference>
<name>A0ABY8QUS4_9MICO</name>
<feature type="transmembrane region" description="Helical" evidence="1">
    <location>
        <begin position="105"/>
        <end position="130"/>
    </location>
</feature>
<sequence length="137" mass="15029">MKTLGWALLPPLLATACCAVSWYLDWLDYYWDPVYYIVRITCIVLILAAVFANVLAWKKLSCPKVLPIASTSVLALGAAGIVLAATEQLMRGVGGDSTDIGGAAAWWAGTFLAFWSSWISSSLYLGIAIWKRKRRRA</sequence>
<organism evidence="2 3">
    <name type="scientific">Saxibacter everestensis</name>
    <dbReference type="NCBI Taxonomy" id="2909229"/>
    <lineage>
        <taxon>Bacteria</taxon>
        <taxon>Bacillati</taxon>
        <taxon>Actinomycetota</taxon>
        <taxon>Actinomycetes</taxon>
        <taxon>Micrococcales</taxon>
        <taxon>Brevibacteriaceae</taxon>
        <taxon>Saxibacter</taxon>
    </lineage>
</organism>
<dbReference type="EMBL" id="CP090958">
    <property type="protein sequence ID" value="WGW11930.1"/>
    <property type="molecule type" value="Genomic_DNA"/>
</dbReference>
<gene>
    <name evidence="2" type="ORF">LWF01_17870</name>
</gene>
<feature type="transmembrane region" description="Helical" evidence="1">
    <location>
        <begin position="65"/>
        <end position="85"/>
    </location>
</feature>
<keyword evidence="1" id="KW-0472">Membrane</keyword>
<keyword evidence="1" id="KW-0812">Transmembrane</keyword>
<feature type="transmembrane region" description="Helical" evidence="1">
    <location>
        <begin position="34"/>
        <end position="56"/>
    </location>
</feature>
<keyword evidence="3" id="KW-1185">Reference proteome</keyword>
<protein>
    <submittedName>
        <fullName evidence="2">Uncharacterized protein</fullName>
    </submittedName>
</protein>
<dbReference type="Proteomes" id="UP001209083">
    <property type="component" value="Chromosome"/>
</dbReference>
<accession>A0ABY8QUS4</accession>
<keyword evidence="1" id="KW-1133">Transmembrane helix</keyword>
<proteinExistence type="predicted"/>
<dbReference type="RefSeq" id="WP_349638726.1">
    <property type="nucleotide sequence ID" value="NZ_CP090958.1"/>
</dbReference>
<reference evidence="2 3" key="1">
    <citation type="submission" date="2023-05" db="EMBL/GenBank/DDBJ databases">
        <title>Lithophilousrod everest ZFBP1038 complete genpme.</title>
        <authorList>
            <person name="Tian M."/>
        </authorList>
    </citation>
    <scope>NUCLEOTIDE SEQUENCE [LARGE SCALE GENOMIC DNA]</scope>
    <source>
        <strain evidence="2 3">ZFBP1038</strain>
    </source>
</reference>